<dbReference type="Proteomes" id="UP000186168">
    <property type="component" value="Unassembled WGS sequence"/>
</dbReference>
<dbReference type="GeneID" id="96748787"/>
<keyword evidence="2" id="KW-1185">Reference proteome</keyword>
<dbReference type="EMBL" id="ASQP01000493">
    <property type="protein sequence ID" value="OMI34069.1"/>
    <property type="molecule type" value="Genomic_DNA"/>
</dbReference>
<comment type="caution">
    <text evidence="1">The sequence shown here is derived from an EMBL/GenBank/DDBJ whole genome shotgun (WGS) entry which is preliminary data.</text>
</comment>
<gene>
    <name evidence="1" type="ORF">SPAR_38320</name>
</gene>
<accession>A0A1R1S7J3</accession>
<dbReference type="AlphaFoldDB" id="A0A1R1S7J3"/>
<evidence type="ECO:0000313" key="1">
    <source>
        <dbReference type="EMBL" id="OMI34069.1"/>
    </source>
</evidence>
<organism evidence="1 2">
    <name type="scientific">Streptomyces sparsogenes DSM 40356</name>
    <dbReference type="NCBI Taxonomy" id="1331668"/>
    <lineage>
        <taxon>Bacteria</taxon>
        <taxon>Bacillati</taxon>
        <taxon>Actinomycetota</taxon>
        <taxon>Actinomycetes</taxon>
        <taxon>Kitasatosporales</taxon>
        <taxon>Streptomycetaceae</taxon>
        <taxon>Streptomyces</taxon>
    </lineage>
</organism>
<proteinExistence type="predicted"/>
<name>A0A1R1S7J3_9ACTN</name>
<dbReference type="STRING" id="67365.GCA_001704635_04781"/>
<evidence type="ECO:0000313" key="2">
    <source>
        <dbReference type="Proteomes" id="UP000186168"/>
    </source>
</evidence>
<sequence>MNLQLIGDLVTAALVVRVFGSDVLALLRRAAAAGVRVGISELHQGHTEGKR</sequence>
<protein>
    <submittedName>
        <fullName evidence="1">Uncharacterized protein</fullName>
    </submittedName>
</protein>
<reference evidence="1 2" key="1">
    <citation type="submission" date="2013-05" db="EMBL/GenBank/DDBJ databases">
        <title>Genome sequence of Streptomyces sparsogenes DSM 40356.</title>
        <authorList>
            <person name="Coyne S."/>
            <person name="Seebeck F.P."/>
        </authorList>
    </citation>
    <scope>NUCLEOTIDE SEQUENCE [LARGE SCALE GENOMIC DNA]</scope>
    <source>
        <strain evidence="1 2">DSM 40356</strain>
    </source>
</reference>
<dbReference type="RefSeq" id="WP_170066538.1">
    <property type="nucleotide sequence ID" value="NZ_ASQP01000493.1"/>
</dbReference>